<accession>A0A8H3FG25</accession>
<comment type="caution">
    <text evidence="2">The sequence shown here is derived from an EMBL/GenBank/DDBJ whole genome shotgun (WGS) entry which is preliminary data.</text>
</comment>
<feature type="region of interest" description="Disordered" evidence="1">
    <location>
        <begin position="222"/>
        <end position="247"/>
    </location>
</feature>
<sequence length="491" mass="56625">METHKQRSSQLRVVHDRNPITIPSLLRNSVFEPEILWYVQSLDIWDVRDMFEEWKSPRLWWNWDSSIHEFLDWPEKHQDYSHLDITFYADEELERCRSMLSKLLRFKQPLVDKWMERLRSGSDEPLKVLLMAMSSRLKKATIVCWDADYPNERSRPFRMLASMLRALAPLPSPQWPYFQSLRMVFVGFYVPSTPVDNSIHPSRVVAPLFLLPAIESLHLNSLKQEQDDPESDLKNDENGGEGPVGAKPYVWEWETGRSSCQELTFEDGALAIETIASFIGATHSLRSFGGVSDENEIISALLEHSKNTLETVDFGLRYHMPLPARSLRDFQKLTDITLPARQLVRKFDKLLGSSSIEWVDLLNFLPPTLQKLRIWSGVELSSPGNNYELVLYSEGFIHQLVALVNAKLSPAHNAFASLRELCLENTRDRYRGPKTDWDEPWLEHLKLANSNNVNAWPAMARQYFDDIIVVGAVDNNGEEASISQGRRLMDV</sequence>
<name>A0A8H3FG25_9LECA</name>
<gene>
    <name evidence="2" type="ORF">IMSHALPRED_005772</name>
</gene>
<evidence type="ECO:0000313" key="2">
    <source>
        <dbReference type="EMBL" id="CAF9922859.1"/>
    </source>
</evidence>
<reference evidence="2" key="1">
    <citation type="submission" date="2021-03" db="EMBL/GenBank/DDBJ databases">
        <authorList>
            <person name="Tagirdzhanova G."/>
        </authorList>
    </citation>
    <scope>NUCLEOTIDE SEQUENCE</scope>
</reference>
<organism evidence="2 3">
    <name type="scientific">Imshaugia aleurites</name>
    <dbReference type="NCBI Taxonomy" id="172621"/>
    <lineage>
        <taxon>Eukaryota</taxon>
        <taxon>Fungi</taxon>
        <taxon>Dikarya</taxon>
        <taxon>Ascomycota</taxon>
        <taxon>Pezizomycotina</taxon>
        <taxon>Lecanoromycetes</taxon>
        <taxon>OSLEUM clade</taxon>
        <taxon>Lecanoromycetidae</taxon>
        <taxon>Lecanorales</taxon>
        <taxon>Lecanorineae</taxon>
        <taxon>Parmeliaceae</taxon>
        <taxon>Imshaugia</taxon>
    </lineage>
</organism>
<dbReference type="OrthoDB" id="3644718at2759"/>
<dbReference type="EMBL" id="CAJPDT010000032">
    <property type="protein sequence ID" value="CAF9922859.1"/>
    <property type="molecule type" value="Genomic_DNA"/>
</dbReference>
<evidence type="ECO:0000256" key="1">
    <source>
        <dbReference type="SAM" id="MobiDB-lite"/>
    </source>
</evidence>
<protein>
    <submittedName>
        <fullName evidence="2">Uncharacterized protein</fullName>
    </submittedName>
</protein>
<dbReference type="Proteomes" id="UP000664534">
    <property type="component" value="Unassembled WGS sequence"/>
</dbReference>
<proteinExistence type="predicted"/>
<dbReference type="AlphaFoldDB" id="A0A8H3FG25"/>
<keyword evidence="3" id="KW-1185">Reference proteome</keyword>
<evidence type="ECO:0000313" key="3">
    <source>
        <dbReference type="Proteomes" id="UP000664534"/>
    </source>
</evidence>